<sequence length="538" mass="57656">MASLAANLSLPDREAIPDALYRSIIGLDSDDKTIFESAWHQDAEFIYDGTPPIQGLAAILDTTFKYIGVGLDTTHLVSNVRIDLEEGADTAKMTAHALAQHYRKDEGRKPGAARYLTGNMYWVDLAKDKSDGLWKMTKFDMKVIWSEGDTSIIGGKQTLKKDWAYDAGSLLSLLTRETAIGKELEKNDYGTKVRIFGHFPDAVKEKWQRQGAIFDNRRGPTLPDDDKDKREKEVDTALVAHSVPGFAKRSLKIKFDGGSFSEPLGIVVLVAGPCIPPGTTTAVTSTASTEASSTTVESTTSTVTTESSVETSASSTVSQSSAETSSSTVSVETSGSSTVTEISTSSATETTATTDSTTTTGDMTTSTTSTAPTPTFSILAVGGGDVEGNSLLSYNLDNAFVLFRTDIGSGNSARPYHIDSQGRLVNDQGFYLCGYYEPDNTDLERPAVVVTCNNEYPLTRSFLTCQQTTDLKVTCSIPAITCVPGDPNDPWSEPDCQAAAGTWDNLYTAEVGPGMGVHIGPPNAASYYVPIEFGIQIV</sequence>
<evidence type="ECO:0000313" key="3">
    <source>
        <dbReference type="EMBL" id="RMI99713.1"/>
    </source>
</evidence>
<dbReference type="Gene3D" id="3.10.450.50">
    <property type="match status" value="1"/>
</dbReference>
<gene>
    <name evidence="3" type="ORF">CDV36_016025</name>
</gene>
<evidence type="ECO:0000313" key="4">
    <source>
        <dbReference type="Proteomes" id="UP000277212"/>
    </source>
</evidence>
<organism evidence="3 4">
    <name type="scientific">Fusarium kuroshium</name>
    <dbReference type="NCBI Taxonomy" id="2010991"/>
    <lineage>
        <taxon>Eukaryota</taxon>
        <taxon>Fungi</taxon>
        <taxon>Dikarya</taxon>
        <taxon>Ascomycota</taxon>
        <taxon>Pezizomycotina</taxon>
        <taxon>Sordariomycetes</taxon>
        <taxon>Hypocreomycetidae</taxon>
        <taxon>Hypocreales</taxon>
        <taxon>Nectriaceae</taxon>
        <taxon>Fusarium</taxon>
        <taxon>Fusarium solani species complex</taxon>
    </lineage>
</organism>
<dbReference type="AlphaFoldDB" id="A0A3M2R368"/>
<accession>A0A3M2R368</accession>
<dbReference type="Pfam" id="PF13577">
    <property type="entry name" value="SnoaL_4"/>
    <property type="match status" value="1"/>
</dbReference>
<dbReference type="SUPFAM" id="SSF54427">
    <property type="entry name" value="NTF2-like"/>
    <property type="match status" value="1"/>
</dbReference>
<comment type="caution">
    <text evidence="3">The sequence shown here is derived from an EMBL/GenBank/DDBJ whole genome shotgun (WGS) entry which is preliminary data.</text>
</comment>
<protein>
    <recommendedName>
        <fullName evidence="2">SnoaL-like domain-containing protein</fullName>
    </recommendedName>
</protein>
<feature type="region of interest" description="Disordered" evidence="1">
    <location>
        <begin position="281"/>
        <end position="370"/>
    </location>
</feature>
<name>A0A3M2R368_9HYPO</name>
<dbReference type="STRING" id="2010991.A0A3M2R368"/>
<evidence type="ECO:0000259" key="2">
    <source>
        <dbReference type="Pfam" id="PF13577"/>
    </source>
</evidence>
<dbReference type="InterPro" id="IPR032710">
    <property type="entry name" value="NTF2-like_dom_sf"/>
</dbReference>
<dbReference type="EMBL" id="NKUJ01000738">
    <property type="protein sequence ID" value="RMI99713.1"/>
    <property type="molecule type" value="Genomic_DNA"/>
</dbReference>
<dbReference type="Proteomes" id="UP000277212">
    <property type="component" value="Unassembled WGS sequence"/>
</dbReference>
<evidence type="ECO:0000256" key="1">
    <source>
        <dbReference type="SAM" id="MobiDB-lite"/>
    </source>
</evidence>
<keyword evidence="4" id="KW-1185">Reference proteome</keyword>
<feature type="domain" description="SnoaL-like" evidence="2">
    <location>
        <begin position="10"/>
        <end position="139"/>
    </location>
</feature>
<dbReference type="InterPro" id="IPR037401">
    <property type="entry name" value="SnoaL-like"/>
</dbReference>
<dbReference type="OrthoDB" id="2148716at2759"/>
<proteinExistence type="predicted"/>
<reference evidence="3 4" key="1">
    <citation type="submission" date="2017-06" db="EMBL/GenBank/DDBJ databases">
        <title>Comparative genomic analysis of Ambrosia Fusariam Clade fungi.</title>
        <authorList>
            <person name="Stajich J.E."/>
            <person name="Carrillo J."/>
            <person name="Kijimoto T."/>
            <person name="Eskalen A."/>
            <person name="O'Donnell K."/>
            <person name="Kasson M."/>
        </authorList>
    </citation>
    <scope>NUCLEOTIDE SEQUENCE [LARGE SCALE GENOMIC DNA]</scope>
    <source>
        <strain evidence="3">UCR3666</strain>
    </source>
</reference>